<dbReference type="AlphaFoldDB" id="A0A5C6PL76"/>
<dbReference type="PANTHER" id="PTHR24401">
    <property type="entry name" value="SI:CH211-243P7.3-RELATED"/>
    <property type="match status" value="1"/>
</dbReference>
<feature type="compositionally biased region" description="Polar residues" evidence="1">
    <location>
        <begin position="1"/>
        <end position="13"/>
    </location>
</feature>
<organism evidence="3 4">
    <name type="scientific">Takifugu flavidus</name>
    <name type="common">sansaifugu</name>
    <dbReference type="NCBI Taxonomy" id="433684"/>
    <lineage>
        <taxon>Eukaryota</taxon>
        <taxon>Metazoa</taxon>
        <taxon>Chordata</taxon>
        <taxon>Craniata</taxon>
        <taxon>Vertebrata</taxon>
        <taxon>Euteleostomi</taxon>
        <taxon>Actinopterygii</taxon>
        <taxon>Neopterygii</taxon>
        <taxon>Teleostei</taxon>
        <taxon>Neoteleostei</taxon>
        <taxon>Acanthomorphata</taxon>
        <taxon>Eupercaria</taxon>
        <taxon>Tetraodontiformes</taxon>
        <taxon>Tetradontoidea</taxon>
        <taxon>Tetraodontidae</taxon>
        <taxon>Takifugu</taxon>
    </lineage>
</organism>
<feature type="domain" description="DUF6729" evidence="2">
    <location>
        <begin position="68"/>
        <end position="282"/>
    </location>
</feature>
<sequence>MDCIASQTQVTAGTSQTPPPASIAAPTPPAPAHSSSSSRVSATVSTAASSPLESTLGTPAGNQLPRLWSETLPVEDHKWISKRLFRTGPKGKLELQDHLKLWYFPPQPSGVYNQAPVKSLGVIRHSTPSFKFHKLWKVKVVCPNQGCGLHQLTGAGLHKRARQVLDVDRTYNMLAETLICNKCRSSHVSWSQTVLTQLDLAHRSEFRVILTRKYACDIRVIRLLRDRGLGNSPTRLLKQLRENHTEEWLNRVARYTTECVDFLQRPGLLPTVFPEPPQPAVITKKLAGTAKGTALWLTSVGNEYGQILMSVMTAQEGEGLDLMAAGWIWLLEGLDRWNQDRGAAALSSGSSALCSYSGDLLHCVNSNYQRLFSRKLAPEFCPPSRYTGELIGMQYLFRQTGQALQDMHPDSAQQIEEHDVVDSMEEEEGFSDLPEDLTVVEHVDSLGEYLVELQEQTALFLNRQQTDTIISLWQNLQDYDKQQVVYAARHQGRLLRGRFRTQKKPSTTPGVESITRCTQDTDIQLVEVNQNTLIQWHNRRQKGLELSVRLQGTVLPTALPVSAQPLQEARVRPAEPMQAREELQYQLPQCSRPGTAKSKKEALCYSPSTLAFASWGASMGTGDLYAWSSPCHPRFCHSSPASIS</sequence>
<evidence type="ECO:0000313" key="3">
    <source>
        <dbReference type="EMBL" id="TWW80474.1"/>
    </source>
</evidence>
<name>A0A5C6PL76_9TELE</name>
<feature type="compositionally biased region" description="Low complexity" evidence="1">
    <location>
        <begin position="32"/>
        <end position="51"/>
    </location>
</feature>
<evidence type="ECO:0000313" key="4">
    <source>
        <dbReference type="Proteomes" id="UP000324091"/>
    </source>
</evidence>
<evidence type="ECO:0000256" key="1">
    <source>
        <dbReference type="SAM" id="MobiDB-lite"/>
    </source>
</evidence>
<dbReference type="EMBL" id="RHFK02000001">
    <property type="protein sequence ID" value="TWW80474.1"/>
    <property type="molecule type" value="Genomic_DNA"/>
</dbReference>
<dbReference type="PANTHER" id="PTHR24401:SF29">
    <property type="entry name" value="SI:CH211-243P7.3-RELATED"/>
    <property type="match status" value="1"/>
</dbReference>
<keyword evidence="4" id="KW-1185">Reference proteome</keyword>
<proteinExistence type="predicted"/>
<feature type="region of interest" description="Disordered" evidence="1">
    <location>
        <begin position="1"/>
        <end position="64"/>
    </location>
</feature>
<reference evidence="3 4" key="1">
    <citation type="submission" date="2019-04" db="EMBL/GenBank/DDBJ databases">
        <title>Chromosome genome assembly for Takifugu flavidus.</title>
        <authorList>
            <person name="Xiao S."/>
        </authorList>
    </citation>
    <scope>NUCLEOTIDE SEQUENCE [LARGE SCALE GENOMIC DNA]</scope>
    <source>
        <strain evidence="3">HTHZ2018</strain>
        <tissue evidence="3">Muscle</tissue>
    </source>
</reference>
<feature type="compositionally biased region" description="Polar residues" evidence="1">
    <location>
        <begin position="52"/>
        <end position="61"/>
    </location>
</feature>
<gene>
    <name evidence="3" type="ORF">D4764_01G0002890</name>
</gene>
<accession>A0A5C6PL76</accession>
<dbReference type="Pfam" id="PF20499">
    <property type="entry name" value="DUF6729"/>
    <property type="match status" value="1"/>
</dbReference>
<dbReference type="InterPro" id="IPR046616">
    <property type="entry name" value="DUF6729"/>
</dbReference>
<dbReference type="Proteomes" id="UP000324091">
    <property type="component" value="Chromosome 1"/>
</dbReference>
<comment type="caution">
    <text evidence="3">The sequence shown here is derived from an EMBL/GenBank/DDBJ whole genome shotgun (WGS) entry which is preliminary data.</text>
</comment>
<feature type="compositionally biased region" description="Pro residues" evidence="1">
    <location>
        <begin position="17"/>
        <end position="31"/>
    </location>
</feature>
<evidence type="ECO:0000259" key="2">
    <source>
        <dbReference type="Pfam" id="PF20499"/>
    </source>
</evidence>
<protein>
    <recommendedName>
        <fullName evidence="2">DUF6729 domain-containing protein</fullName>
    </recommendedName>
</protein>